<feature type="region of interest" description="Disordered" evidence="1">
    <location>
        <begin position="129"/>
        <end position="177"/>
    </location>
</feature>
<accession>A0A699ZWV3</accession>
<dbReference type="AlphaFoldDB" id="A0A699ZWV3"/>
<feature type="compositionally biased region" description="Basic and acidic residues" evidence="1">
    <location>
        <begin position="422"/>
        <end position="434"/>
    </location>
</feature>
<gene>
    <name evidence="2" type="ORF">HaLaN_24607</name>
</gene>
<feature type="region of interest" description="Disordered" evidence="1">
    <location>
        <begin position="422"/>
        <end position="443"/>
    </location>
</feature>
<feature type="compositionally biased region" description="Polar residues" evidence="1">
    <location>
        <begin position="130"/>
        <end position="149"/>
    </location>
</feature>
<organism evidence="2 3">
    <name type="scientific">Haematococcus lacustris</name>
    <name type="common">Green alga</name>
    <name type="synonym">Haematococcus pluvialis</name>
    <dbReference type="NCBI Taxonomy" id="44745"/>
    <lineage>
        <taxon>Eukaryota</taxon>
        <taxon>Viridiplantae</taxon>
        <taxon>Chlorophyta</taxon>
        <taxon>core chlorophytes</taxon>
        <taxon>Chlorophyceae</taxon>
        <taxon>CS clade</taxon>
        <taxon>Chlamydomonadales</taxon>
        <taxon>Haematococcaceae</taxon>
        <taxon>Haematococcus</taxon>
    </lineage>
</organism>
<proteinExistence type="predicted"/>
<name>A0A699ZWV3_HAELA</name>
<keyword evidence="3" id="KW-1185">Reference proteome</keyword>
<sequence length="483" mass="51390">MGQTALLLECLRSAIDEPDLVEDIAEACQSGDIGVSELASVENLEVIEQKLFLTPQEARKLRTACQLALASDAPPEASELDGGLNTPSDQQIAATANGAPCTIPTAMPVLPVKVSAPILPAPLDAAEAASKTSKFRPTSAPCSRSSAPSHLQHPVSSPHHGVKAVPRGSPSTPPSVKTIAGMSRLLAPTAAFLSRVMGQQADSKQARTAKETALQLRASQKLDAVLAAPQGQRVTKPAAFSLGSSKLTLILSSEEAELLEAKKHAFKPLSPPKHLHAPVAIDGFARTPSAPANPSQCFKPFRLSSVAKHEEYQKMRAQRLAAEQAKAEQARLFKAQVLDKVRLGRTSSAAGLGQCLTPLLLPLFQTVLTAVPSPRKPAPMPITSPVAPKLASELRVEHWKEVLGPARRARMDQVEREKLEAAERHAAEEAKAEADAAAAREAAKAQEAELHAMSVAQLRKTLEFKARPLPDFRQMLALAGPWA</sequence>
<dbReference type="EMBL" id="BLLF01003134">
    <property type="protein sequence ID" value="GFH26455.1"/>
    <property type="molecule type" value="Genomic_DNA"/>
</dbReference>
<evidence type="ECO:0000313" key="2">
    <source>
        <dbReference type="EMBL" id="GFH26455.1"/>
    </source>
</evidence>
<evidence type="ECO:0000313" key="3">
    <source>
        <dbReference type="Proteomes" id="UP000485058"/>
    </source>
</evidence>
<protein>
    <submittedName>
        <fullName evidence="2">Uncharacterized protein</fullName>
    </submittedName>
</protein>
<dbReference type="Proteomes" id="UP000485058">
    <property type="component" value="Unassembled WGS sequence"/>
</dbReference>
<comment type="caution">
    <text evidence="2">The sequence shown here is derived from an EMBL/GenBank/DDBJ whole genome shotgun (WGS) entry which is preliminary data.</text>
</comment>
<evidence type="ECO:0000256" key="1">
    <source>
        <dbReference type="SAM" id="MobiDB-lite"/>
    </source>
</evidence>
<reference evidence="2 3" key="1">
    <citation type="submission" date="2020-02" db="EMBL/GenBank/DDBJ databases">
        <title>Draft genome sequence of Haematococcus lacustris strain NIES-144.</title>
        <authorList>
            <person name="Morimoto D."/>
            <person name="Nakagawa S."/>
            <person name="Yoshida T."/>
            <person name="Sawayama S."/>
        </authorList>
    </citation>
    <scope>NUCLEOTIDE SEQUENCE [LARGE SCALE GENOMIC DNA]</scope>
    <source>
        <strain evidence="2 3">NIES-144</strain>
    </source>
</reference>